<evidence type="ECO:0000313" key="8">
    <source>
        <dbReference type="Proteomes" id="UP000779508"/>
    </source>
</evidence>
<dbReference type="Pfam" id="PF00679">
    <property type="entry name" value="EFG_C"/>
    <property type="match status" value="1"/>
</dbReference>
<dbReference type="InterPro" id="IPR041095">
    <property type="entry name" value="EFG_II"/>
</dbReference>
<dbReference type="NCBIfam" id="NF012153">
    <property type="entry name" value="tet_protect"/>
    <property type="match status" value="1"/>
</dbReference>
<keyword evidence="8" id="KW-1185">Reference proteome</keyword>
<dbReference type="InterPro" id="IPR005225">
    <property type="entry name" value="Small_GTP-bd"/>
</dbReference>
<keyword evidence="4" id="KW-0342">GTP-binding</keyword>
<evidence type="ECO:0000256" key="4">
    <source>
        <dbReference type="ARBA" id="ARBA00023134"/>
    </source>
</evidence>
<dbReference type="SMART" id="SM00838">
    <property type="entry name" value="EFG_C"/>
    <property type="match status" value="1"/>
</dbReference>
<dbReference type="Pfam" id="PF03764">
    <property type="entry name" value="EFG_IV"/>
    <property type="match status" value="1"/>
</dbReference>
<dbReference type="InterPro" id="IPR053905">
    <property type="entry name" value="EF-G-like_DII"/>
</dbReference>
<keyword evidence="3" id="KW-0648">Protein biosynthesis</keyword>
<evidence type="ECO:0000256" key="1">
    <source>
        <dbReference type="ARBA" id="ARBA00003987"/>
    </source>
</evidence>
<comment type="caution">
    <text evidence="7">The sequence shown here is derived from an EMBL/GenBank/DDBJ whole genome shotgun (WGS) entry which is preliminary data.</text>
</comment>
<evidence type="ECO:0000256" key="5">
    <source>
        <dbReference type="ARBA" id="ARBA00023251"/>
    </source>
</evidence>
<dbReference type="Pfam" id="PF00009">
    <property type="entry name" value="GTP_EFTU"/>
    <property type="match status" value="1"/>
</dbReference>
<dbReference type="CDD" id="cd03711">
    <property type="entry name" value="Tet_C"/>
    <property type="match status" value="1"/>
</dbReference>
<dbReference type="PANTHER" id="PTHR43261:SF1">
    <property type="entry name" value="RIBOSOME-RELEASING FACTOR 2, MITOCHONDRIAL"/>
    <property type="match status" value="1"/>
</dbReference>
<proteinExistence type="predicted"/>
<evidence type="ECO:0000256" key="3">
    <source>
        <dbReference type="ARBA" id="ARBA00022917"/>
    </source>
</evidence>
<sequence length="651" mass="73565">MEIINIGILAHVDAGKTTVTEHLLYKSGSIKKLGRVDDGDTQTDSMELERSRGITIKASTIAYEWKGVKVNIIDTPGHMDFIAEVERSLRVLDGAVLVISAREGIQSQTRIILEILMQMKIPTVIFINKLDRMDADSQKVIDELKTEMLVKLVPIHKAIDEGTKNVRIENTILDNYVDEDVYEILSDLDNSILKKYINEEAITFEEVWQSICKYSKEGSLYPVFMGVALSGLGIEELLDGINKCLPTTNNCGEGEVSGVVYKIARSNDNQKLAYIRMYRGTIKLRDTFKVMEGETIDKITKIQVFRNGKLCETNKLMGGDMGIISGLNHFRIGDIIGSPNEKIKNPSLTRPTLRVKVSVHEKENKNKLFNGLLELAEEDPLLECDIDLIENEVYISIFGEIQMEIIKDLLSSKHGIDLNFSEVMTIYKETIIQKESASANMFGRTNPFYAAVDFEVEPLKRGEGLKYVSQVSSGYLSKSFQNAVEEAVFQTCRQGIYGWEITDVLITFKDAIYDSVMSTPSDFRNLTPMVLMEAIYKAKVKLLEPIYEFHLKVPNEAGSRVVVDLQNMRATFSETGSMDNQFYIKGYIPIETSKNYNIKLASFTEGKGIFYTKFYGYIDLPEDVIKSKSKYGLDPLNKRKYLLQKSSAIKN</sequence>
<name>A0ABS6G103_9FIRM</name>
<dbReference type="RefSeq" id="WP_216415367.1">
    <property type="nucleotide sequence ID" value="NZ_JAHLQK010000002.1"/>
</dbReference>
<dbReference type="PROSITE" id="PS51722">
    <property type="entry name" value="G_TR_2"/>
    <property type="match status" value="1"/>
</dbReference>
<evidence type="ECO:0000313" key="7">
    <source>
        <dbReference type="EMBL" id="MBU5675874.1"/>
    </source>
</evidence>
<dbReference type="EMBL" id="JAHLQK010000002">
    <property type="protein sequence ID" value="MBU5675874.1"/>
    <property type="molecule type" value="Genomic_DNA"/>
</dbReference>
<dbReference type="InterPro" id="IPR035650">
    <property type="entry name" value="Tet_C"/>
</dbReference>
<accession>A0ABS6G103</accession>
<keyword evidence="5" id="KW-0046">Antibiotic resistance</keyword>
<dbReference type="InterPro" id="IPR000795">
    <property type="entry name" value="T_Tr_GTP-bd_dom"/>
</dbReference>
<dbReference type="PANTHER" id="PTHR43261">
    <property type="entry name" value="TRANSLATION ELONGATION FACTOR G-RELATED"/>
    <property type="match status" value="1"/>
</dbReference>
<dbReference type="NCBIfam" id="TIGR00231">
    <property type="entry name" value="small_GTP"/>
    <property type="match status" value="1"/>
</dbReference>
<comment type="function">
    <text evidence="1">Abolishes the inhibitory effect of tetracyclin on protein synthesis by a non-covalent modification of the ribosomes.</text>
</comment>
<dbReference type="CDD" id="cd04168">
    <property type="entry name" value="TetM_like"/>
    <property type="match status" value="1"/>
</dbReference>
<gene>
    <name evidence="7" type="primary">tet_rib_protect</name>
    <name evidence="7" type="ORF">KQI88_05550</name>
</gene>
<dbReference type="Proteomes" id="UP000779508">
    <property type="component" value="Unassembled WGS sequence"/>
</dbReference>
<dbReference type="PROSITE" id="PS00301">
    <property type="entry name" value="G_TR_1"/>
    <property type="match status" value="1"/>
</dbReference>
<evidence type="ECO:0000259" key="6">
    <source>
        <dbReference type="PROSITE" id="PS51722"/>
    </source>
</evidence>
<organism evidence="7 8">
    <name type="scientific">Alkaliphilus flagellatus</name>
    <dbReference type="NCBI Taxonomy" id="2841507"/>
    <lineage>
        <taxon>Bacteria</taxon>
        <taxon>Bacillati</taxon>
        <taxon>Bacillota</taxon>
        <taxon>Clostridia</taxon>
        <taxon>Peptostreptococcales</taxon>
        <taxon>Natronincolaceae</taxon>
        <taxon>Alkaliphilus</taxon>
    </lineage>
</organism>
<dbReference type="InterPro" id="IPR000640">
    <property type="entry name" value="EFG_V-like"/>
</dbReference>
<dbReference type="SMART" id="SM00889">
    <property type="entry name" value="EFG_IV"/>
    <property type="match status" value="1"/>
</dbReference>
<evidence type="ECO:0000256" key="2">
    <source>
        <dbReference type="ARBA" id="ARBA00022741"/>
    </source>
</evidence>
<feature type="domain" description="Tr-type G" evidence="6">
    <location>
        <begin position="1"/>
        <end position="250"/>
    </location>
</feature>
<dbReference type="InterPro" id="IPR005517">
    <property type="entry name" value="Transl_elong_EFG/EF2_IV"/>
</dbReference>
<keyword evidence="2" id="KW-0547">Nucleotide-binding</keyword>
<reference evidence="7 8" key="1">
    <citation type="submission" date="2021-06" db="EMBL/GenBank/DDBJ databases">
        <authorList>
            <person name="Sun Q."/>
            <person name="Li D."/>
        </authorList>
    </citation>
    <scope>NUCLEOTIDE SEQUENCE [LARGE SCALE GENOMIC DNA]</scope>
    <source>
        <strain evidence="7 8">MSJ-5</strain>
    </source>
</reference>
<dbReference type="Pfam" id="PF14492">
    <property type="entry name" value="EFG_III"/>
    <property type="match status" value="1"/>
</dbReference>
<dbReference type="Pfam" id="PF22042">
    <property type="entry name" value="EF-G_D2"/>
    <property type="match status" value="1"/>
</dbReference>
<dbReference type="InterPro" id="IPR031157">
    <property type="entry name" value="G_TR_CS"/>
</dbReference>
<protein>
    <submittedName>
        <fullName evidence="7">Tetracycline resistance ribosomal protection protein</fullName>
    </submittedName>
</protein>